<comment type="similarity">
    <text evidence="1">Belongs to the thaumatin family.</text>
</comment>
<protein>
    <submittedName>
        <fullName evidence="2">Uncharacterized protein</fullName>
    </submittedName>
</protein>
<dbReference type="InterPro" id="IPR001938">
    <property type="entry name" value="Thaumatin"/>
</dbReference>
<dbReference type="PANTHER" id="PTHR31048">
    <property type="entry name" value="OS03G0233200 PROTEIN"/>
    <property type="match status" value="1"/>
</dbReference>
<dbReference type="PROSITE" id="PS51367">
    <property type="entry name" value="THAUMATIN_2"/>
    <property type="match status" value="1"/>
</dbReference>
<proteinExistence type="inferred from homology"/>
<sequence>MEMAKTLDVAIVEVSSNVRVINSPRRYGAPPNTLAEYALNQYNNLDFLDISLVDGFNVPLDFSPTSNGCSRGIRSSADINGQCPNELRPPGGCNNPYRVQNRRVLLQLRQLWADSFF</sequence>
<dbReference type="EMBL" id="OZ021744">
    <property type="protein sequence ID" value="CAK9310987.1"/>
    <property type="molecule type" value="Genomic_DNA"/>
</dbReference>
<evidence type="ECO:0000313" key="2">
    <source>
        <dbReference type="EMBL" id="CAK9310987.1"/>
    </source>
</evidence>
<evidence type="ECO:0000256" key="1">
    <source>
        <dbReference type="ARBA" id="ARBA00010607"/>
    </source>
</evidence>
<reference evidence="2 3" key="1">
    <citation type="submission" date="2024-03" db="EMBL/GenBank/DDBJ databases">
        <authorList>
            <person name="Gkanogiannis A."/>
            <person name="Becerra Lopez-Lavalle L."/>
        </authorList>
    </citation>
    <scope>NUCLEOTIDE SEQUENCE [LARGE SCALE GENOMIC DNA]</scope>
</reference>
<accession>A0ABP0XWR9</accession>
<dbReference type="SMART" id="SM00205">
    <property type="entry name" value="THN"/>
    <property type="match status" value="1"/>
</dbReference>
<dbReference type="Gene3D" id="2.60.110.10">
    <property type="entry name" value="Thaumatin"/>
    <property type="match status" value="1"/>
</dbReference>
<dbReference type="InterPro" id="IPR037176">
    <property type="entry name" value="Osmotin/thaumatin-like_sf"/>
</dbReference>
<name>A0ABP0XWR9_9ROSI</name>
<dbReference type="SUPFAM" id="SSF49870">
    <property type="entry name" value="Osmotin, thaumatin-like protein"/>
    <property type="match status" value="1"/>
</dbReference>
<gene>
    <name evidence="2" type="ORF">CITCOLO1_LOCUS2632</name>
</gene>
<dbReference type="Pfam" id="PF00314">
    <property type="entry name" value="Thaumatin"/>
    <property type="match status" value="1"/>
</dbReference>
<evidence type="ECO:0000313" key="3">
    <source>
        <dbReference type="Proteomes" id="UP001642487"/>
    </source>
</evidence>
<keyword evidence="3" id="KW-1185">Reference proteome</keyword>
<dbReference type="Proteomes" id="UP001642487">
    <property type="component" value="Chromosome 10"/>
</dbReference>
<organism evidence="2 3">
    <name type="scientific">Citrullus colocynthis</name>
    <name type="common">colocynth</name>
    <dbReference type="NCBI Taxonomy" id="252529"/>
    <lineage>
        <taxon>Eukaryota</taxon>
        <taxon>Viridiplantae</taxon>
        <taxon>Streptophyta</taxon>
        <taxon>Embryophyta</taxon>
        <taxon>Tracheophyta</taxon>
        <taxon>Spermatophyta</taxon>
        <taxon>Magnoliopsida</taxon>
        <taxon>eudicotyledons</taxon>
        <taxon>Gunneridae</taxon>
        <taxon>Pentapetalae</taxon>
        <taxon>rosids</taxon>
        <taxon>fabids</taxon>
        <taxon>Cucurbitales</taxon>
        <taxon>Cucurbitaceae</taxon>
        <taxon>Benincaseae</taxon>
        <taxon>Citrullus</taxon>
    </lineage>
</organism>
<dbReference type="PRINTS" id="PR00347">
    <property type="entry name" value="THAUMATIN"/>
</dbReference>